<dbReference type="EMBL" id="JAHHHN010000001">
    <property type="protein sequence ID" value="MBW4559855.1"/>
    <property type="molecule type" value="Genomic_DNA"/>
</dbReference>
<reference evidence="1" key="1">
    <citation type="submission" date="2021-05" db="EMBL/GenBank/DDBJ databases">
        <authorList>
            <person name="Pietrasiak N."/>
            <person name="Ward R."/>
            <person name="Stajich J.E."/>
            <person name="Kurbessoian T."/>
        </authorList>
    </citation>
    <scope>NUCLEOTIDE SEQUENCE</scope>
    <source>
        <strain evidence="1">JT2-VF2</strain>
    </source>
</reference>
<dbReference type="AlphaFoldDB" id="A0A951PU18"/>
<accession>A0A951PU18</accession>
<evidence type="ECO:0000313" key="2">
    <source>
        <dbReference type="Proteomes" id="UP000715781"/>
    </source>
</evidence>
<organism evidence="1 2">
    <name type="scientific">Mojavia pulchra JT2-VF2</name>
    <dbReference type="NCBI Taxonomy" id="287848"/>
    <lineage>
        <taxon>Bacteria</taxon>
        <taxon>Bacillati</taxon>
        <taxon>Cyanobacteriota</taxon>
        <taxon>Cyanophyceae</taxon>
        <taxon>Nostocales</taxon>
        <taxon>Nostocaceae</taxon>
    </lineage>
</organism>
<gene>
    <name evidence="1" type="ORF">KME32_01655</name>
</gene>
<reference evidence="1" key="2">
    <citation type="journal article" date="2022" name="Microbiol. Resour. Announc.">
        <title>Metagenome Sequencing to Explore Phylogenomics of Terrestrial Cyanobacteria.</title>
        <authorList>
            <person name="Ward R.D."/>
            <person name="Stajich J.E."/>
            <person name="Johansen J.R."/>
            <person name="Huntemann M."/>
            <person name="Clum A."/>
            <person name="Foster B."/>
            <person name="Foster B."/>
            <person name="Roux S."/>
            <person name="Palaniappan K."/>
            <person name="Varghese N."/>
            <person name="Mukherjee S."/>
            <person name="Reddy T.B.K."/>
            <person name="Daum C."/>
            <person name="Copeland A."/>
            <person name="Chen I.A."/>
            <person name="Ivanova N.N."/>
            <person name="Kyrpides N.C."/>
            <person name="Shapiro N."/>
            <person name="Eloe-Fadrosh E.A."/>
            <person name="Pietrasiak N."/>
        </authorList>
    </citation>
    <scope>NUCLEOTIDE SEQUENCE</scope>
    <source>
        <strain evidence="1">JT2-VF2</strain>
    </source>
</reference>
<proteinExistence type="predicted"/>
<evidence type="ECO:0000313" key="1">
    <source>
        <dbReference type="EMBL" id="MBW4559855.1"/>
    </source>
</evidence>
<comment type="caution">
    <text evidence="1">The sequence shown here is derived from an EMBL/GenBank/DDBJ whole genome shotgun (WGS) entry which is preliminary data.</text>
</comment>
<dbReference type="Proteomes" id="UP000715781">
    <property type="component" value="Unassembled WGS sequence"/>
</dbReference>
<protein>
    <submittedName>
        <fullName evidence="1">Uncharacterized protein</fullName>
    </submittedName>
</protein>
<name>A0A951PU18_9NOST</name>
<sequence length="60" mass="6865">MSEIANITTLNKQSYDRPYEDTPVLPEQAPLKRSFEVAAQSAVGQQGALRNRLFYYFNLI</sequence>